<reference evidence="1 3" key="2">
    <citation type="journal article" date="2013" name="Nature">
        <title>Insights into bilaterian evolution from three spiralian genomes.</title>
        <authorList>
            <person name="Simakov O."/>
            <person name="Marletaz F."/>
            <person name="Cho S.J."/>
            <person name="Edsinger-Gonzales E."/>
            <person name="Havlak P."/>
            <person name="Hellsten U."/>
            <person name="Kuo D.H."/>
            <person name="Larsson T."/>
            <person name="Lv J."/>
            <person name="Arendt D."/>
            <person name="Savage R."/>
            <person name="Osoegawa K."/>
            <person name="de Jong P."/>
            <person name="Grimwood J."/>
            <person name="Chapman J.A."/>
            <person name="Shapiro H."/>
            <person name="Aerts A."/>
            <person name="Otillar R.P."/>
            <person name="Terry A.Y."/>
            <person name="Boore J.L."/>
            <person name="Grigoriev I.V."/>
            <person name="Lindberg D.R."/>
            <person name="Seaver E.C."/>
            <person name="Weisblat D.A."/>
            <person name="Putnam N.H."/>
            <person name="Rokhsar D.S."/>
        </authorList>
    </citation>
    <scope>NUCLEOTIDE SEQUENCE</scope>
</reference>
<dbReference type="OrthoDB" id="7433202at2759"/>
<dbReference type="KEGG" id="hro:HELRODRAFT_172700"/>
<dbReference type="HOGENOM" id="CLU_765661_0_0_1"/>
<dbReference type="EMBL" id="AMQM01004319">
    <property type="status" value="NOT_ANNOTATED_CDS"/>
    <property type="molecule type" value="Genomic_DNA"/>
</dbReference>
<reference evidence="2" key="3">
    <citation type="submission" date="2015-06" db="UniProtKB">
        <authorList>
            <consortium name="EnsemblMetazoa"/>
        </authorList>
    </citation>
    <scope>IDENTIFICATION</scope>
</reference>
<dbReference type="CTD" id="20204184"/>
<evidence type="ECO:0000313" key="3">
    <source>
        <dbReference type="Proteomes" id="UP000015101"/>
    </source>
</evidence>
<gene>
    <name evidence="2" type="primary">20204184</name>
    <name evidence="1" type="ORF">HELRODRAFT_172700</name>
</gene>
<accession>T1F5T5</accession>
<dbReference type="InParanoid" id="T1F5T5"/>
<proteinExistence type="predicted"/>
<dbReference type="EMBL" id="KB096502">
    <property type="protein sequence ID" value="ESO04338.1"/>
    <property type="molecule type" value="Genomic_DNA"/>
</dbReference>
<dbReference type="EnsemblMetazoa" id="HelroT172700">
    <property type="protein sequence ID" value="HelroP172700"/>
    <property type="gene ID" value="HelroG172700"/>
</dbReference>
<organism evidence="2 3">
    <name type="scientific">Helobdella robusta</name>
    <name type="common">Californian leech</name>
    <dbReference type="NCBI Taxonomy" id="6412"/>
    <lineage>
        <taxon>Eukaryota</taxon>
        <taxon>Metazoa</taxon>
        <taxon>Spiralia</taxon>
        <taxon>Lophotrochozoa</taxon>
        <taxon>Annelida</taxon>
        <taxon>Clitellata</taxon>
        <taxon>Hirudinea</taxon>
        <taxon>Rhynchobdellida</taxon>
        <taxon>Glossiphoniidae</taxon>
        <taxon>Helobdella</taxon>
    </lineage>
</organism>
<sequence>MWRATNGDVVAFDRHWIAPCLNRSVDRWLQLNSSTFDKARIMAVKSELGSTWLRALPNTSCGTRLDDSCVRVSLDLRLEAQIVTEYECACGARPAIIIRPYNTPHVSEPKFKRQLLTRCLICYKHFCSRPDGTLVIHGGKTKCSELAGSLMKPLAANKRKLLGNHLVNVLAKIAVSPSGPKVNLADNFFRKSANFKLYDHIPKHTRLKFGQLLCKQLKEIWEKPNLQIVWFRLLFLPVIILRKSLRGGKRHSPVTIVNQKIDEFFNCPVEKMAEYLEPIINIGKVKSSKSKASSPPKKRLGCFGYILTNFCMLEMLEVVSKRHFGWQRRPNPQTFERCDFFKKRFMILWISSMALPPSLICL</sequence>
<protein>
    <submittedName>
        <fullName evidence="1 2">Uncharacterized protein</fullName>
    </submittedName>
</protein>
<evidence type="ECO:0000313" key="1">
    <source>
        <dbReference type="EMBL" id="ESO04338.1"/>
    </source>
</evidence>
<dbReference type="Proteomes" id="UP000015101">
    <property type="component" value="Unassembled WGS sequence"/>
</dbReference>
<keyword evidence="3" id="KW-1185">Reference proteome</keyword>
<dbReference type="AlphaFoldDB" id="T1F5T5"/>
<reference evidence="3" key="1">
    <citation type="submission" date="2012-12" db="EMBL/GenBank/DDBJ databases">
        <authorList>
            <person name="Hellsten U."/>
            <person name="Grimwood J."/>
            <person name="Chapman J.A."/>
            <person name="Shapiro H."/>
            <person name="Aerts A."/>
            <person name="Otillar R.P."/>
            <person name="Terry A.Y."/>
            <person name="Boore J.L."/>
            <person name="Simakov O."/>
            <person name="Marletaz F."/>
            <person name="Cho S.-J."/>
            <person name="Edsinger-Gonzales E."/>
            <person name="Havlak P."/>
            <person name="Kuo D.-H."/>
            <person name="Larsson T."/>
            <person name="Lv J."/>
            <person name="Arendt D."/>
            <person name="Savage R."/>
            <person name="Osoegawa K."/>
            <person name="de Jong P."/>
            <person name="Lindberg D.R."/>
            <person name="Seaver E.C."/>
            <person name="Weisblat D.A."/>
            <person name="Putnam N.H."/>
            <person name="Grigoriev I.V."/>
            <person name="Rokhsar D.S."/>
        </authorList>
    </citation>
    <scope>NUCLEOTIDE SEQUENCE</scope>
</reference>
<name>T1F5T5_HELRO</name>
<evidence type="ECO:0000313" key="2">
    <source>
        <dbReference type="EnsemblMetazoa" id="HelroP172700"/>
    </source>
</evidence>
<dbReference type="GeneID" id="20204184"/>
<dbReference type="RefSeq" id="XP_009017607.1">
    <property type="nucleotide sequence ID" value="XM_009019359.1"/>
</dbReference>